<dbReference type="EMBL" id="FOQT01000001">
    <property type="protein sequence ID" value="SFH87854.1"/>
    <property type="molecule type" value="Genomic_DNA"/>
</dbReference>
<feature type="domain" description="Type ISP restriction-modification enzyme LLaBIII C-terminal specificity" evidence="8">
    <location>
        <begin position="689"/>
        <end position="1072"/>
    </location>
</feature>
<gene>
    <name evidence="9" type="ORF">SAMN05443292_0575</name>
</gene>
<dbReference type="InterPro" id="IPR029063">
    <property type="entry name" value="SAM-dependent_MTases_sf"/>
</dbReference>
<dbReference type="Gene3D" id="3.40.50.150">
    <property type="entry name" value="Vaccinia Virus protein VP39"/>
    <property type="match status" value="1"/>
</dbReference>
<evidence type="ECO:0000259" key="8">
    <source>
        <dbReference type="Pfam" id="PF18135"/>
    </source>
</evidence>
<dbReference type="PANTHER" id="PTHR33841:SF1">
    <property type="entry name" value="DNA METHYLTRANSFERASE A"/>
    <property type="match status" value="1"/>
</dbReference>
<evidence type="ECO:0000256" key="2">
    <source>
        <dbReference type="ARBA" id="ARBA00022603"/>
    </source>
</evidence>
<dbReference type="InterPro" id="IPR011639">
    <property type="entry name" value="MethylTrfase_TaqI-like_dom"/>
</dbReference>
<reference evidence="9 10" key="1">
    <citation type="submission" date="2016-10" db="EMBL/GenBank/DDBJ databases">
        <authorList>
            <person name="de Groot N.N."/>
        </authorList>
    </citation>
    <scope>NUCLEOTIDE SEQUENCE [LARGE SCALE GENOMIC DNA]</scope>
    <source>
        <strain evidence="9 10">DSM 26000</strain>
    </source>
</reference>
<comment type="catalytic activity">
    <reaction evidence="5">
        <text>a 2'-deoxyadenosine in DNA + S-adenosyl-L-methionine = an N(6)-methyl-2'-deoxyadenosine in DNA + S-adenosyl-L-homocysteine + H(+)</text>
        <dbReference type="Rhea" id="RHEA:15197"/>
        <dbReference type="Rhea" id="RHEA-COMP:12418"/>
        <dbReference type="Rhea" id="RHEA-COMP:12419"/>
        <dbReference type="ChEBI" id="CHEBI:15378"/>
        <dbReference type="ChEBI" id="CHEBI:57856"/>
        <dbReference type="ChEBI" id="CHEBI:59789"/>
        <dbReference type="ChEBI" id="CHEBI:90615"/>
        <dbReference type="ChEBI" id="CHEBI:90616"/>
        <dbReference type="EC" id="2.1.1.72"/>
    </reaction>
</comment>
<organism evidence="9 10">
    <name type="scientific">Halpernia frigidisoli</name>
    <dbReference type="NCBI Taxonomy" id="1125876"/>
    <lineage>
        <taxon>Bacteria</taxon>
        <taxon>Pseudomonadati</taxon>
        <taxon>Bacteroidota</taxon>
        <taxon>Flavobacteriia</taxon>
        <taxon>Flavobacteriales</taxon>
        <taxon>Weeksellaceae</taxon>
        <taxon>Chryseobacterium group</taxon>
        <taxon>Halpernia</taxon>
    </lineage>
</organism>
<evidence type="ECO:0000256" key="1">
    <source>
        <dbReference type="ARBA" id="ARBA00011900"/>
    </source>
</evidence>
<keyword evidence="4" id="KW-0949">S-adenosyl-L-methionine</keyword>
<evidence type="ECO:0000259" key="7">
    <source>
        <dbReference type="Pfam" id="PF07669"/>
    </source>
</evidence>
<dbReference type="OrthoDB" id="9759819at2"/>
<dbReference type="GO" id="GO:0006304">
    <property type="term" value="P:DNA modification"/>
    <property type="evidence" value="ECO:0007669"/>
    <property type="project" value="InterPro"/>
</dbReference>
<feature type="region of interest" description="Disordered" evidence="6">
    <location>
        <begin position="881"/>
        <end position="908"/>
    </location>
</feature>
<dbReference type="EC" id="2.1.1.72" evidence="1"/>
<dbReference type="Proteomes" id="UP000198931">
    <property type="component" value="Unassembled WGS sequence"/>
</dbReference>
<evidence type="ECO:0000256" key="4">
    <source>
        <dbReference type="ARBA" id="ARBA00022691"/>
    </source>
</evidence>
<name>A0A1I3DM92_9FLAO</name>
<dbReference type="PANTHER" id="PTHR33841">
    <property type="entry name" value="DNA METHYLTRANSFERASE YEEA-RELATED"/>
    <property type="match status" value="1"/>
</dbReference>
<feature type="domain" description="Type II methyltransferase M.TaqI-like" evidence="7">
    <location>
        <begin position="429"/>
        <end position="586"/>
    </location>
</feature>
<feature type="compositionally biased region" description="Polar residues" evidence="6">
    <location>
        <begin position="890"/>
        <end position="908"/>
    </location>
</feature>
<proteinExistence type="predicted"/>
<keyword evidence="2 9" id="KW-0489">Methyltransferase</keyword>
<dbReference type="PRINTS" id="PR00507">
    <property type="entry name" value="N12N6MTFRASE"/>
</dbReference>
<evidence type="ECO:0000313" key="9">
    <source>
        <dbReference type="EMBL" id="SFH87854.1"/>
    </source>
</evidence>
<dbReference type="STRING" id="1125876.SAMN05443292_0575"/>
<keyword evidence="3" id="KW-0808">Transferase</keyword>
<evidence type="ECO:0000313" key="10">
    <source>
        <dbReference type="Proteomes" id="UP000198931"/>
    </source>
</evidence>
<evidence type="ECO:0000256" key="3">
    <source>
        <dbReference type="ARBA" id="ARBA00022679"/>
    </source>
</evidence>
<dbReference type="Pfam" id="PF18135">
    <property type="entry name" value="Type_ISP_C"/>
    <property type="match status" value="1"/>
</dbReference>
<dbReference type="AlphaFoldDB" id="A0A1I3DM92"/>
<dbReference type="InterPro" id="IPR041635">
    <property type="entry name" value="Type_ISP_LLaBIII_C"/>
</dbReference>
<evidence type="ECO:0000256" key="6">
    <source>
        <dbReference type="SAM" id="MobiDB-lite"/>
    </source>
</evidence>
<protein>
    <recommendedName>
        <fullName evidence="1">site-specific DNA-methyltransferase (adenine-specific)</fullName>
        <ecNumber evidence="1">2.1.1.72</ecNumber>
    </recommendedName>
</protein>
<evidence type="ECO:0000256" key="5">
    <source>
        <dbReference type="ARBA" id="ARBA00047942"/>
    </source>
</evidence>
<dbReference type="GO" id="GO:0009007">
    <property type="term" value="F:site-specific DNA-methyltransferase (adenine-specific) activity"/>
    <property type="evidence" value="ECO:0007669"/>
    <property type="project" value="UniProtKB-EC"/>
</dbReference>
<dbReference type="GO" id="GO:0032259">
    <property type="term" value="P:methylation"/>
    <property type="evidence" value="ECO:0007669"/>
    <property type="project" value="UniProtKB-KW"/>
</dbReference>
<accession>A0A1I3DM92</accession>
<keyword evidence="10" id="KW-1185">Reference proteome</keyword>
<dbReference type="RefSeq" id="WP_090078643.1">
    <property type="nucleotide sequence ID" value="NZ_FOQT01000001.1"/>
</dbReference>
<dbReference type="Pfam" id="PF07669">
    <property type="entry name" value="Eco57I"/>
    <property type="match status" value="1"/>
</dbReference>
<sequence>MTIQSYLTNINQRYLMGNATEHTFRGDLQQLIESLVPEIRATNEPKRQSCGAPDYILTKKDIPVGFIEAKDVGDKDLDGKKRSGNKEQFDRYKASLGNLIFTDYVDFHLYNDGVFVTKVAIGEITDKGIVPLPQNFAQFENLIKDFCVHIGQNIKSPKKLAEMMAGKARLLSDVIAKALTSDETHNENSTLKEQMTAFKSILIHDITPKGFADVYAQTIAYGMFAARLHDPTLKTFSRQEAAELIPKSNPFLRKLFGYIAGPDIDDRIKWIVDNLAEIFLACNVEEILKNYGKTTKMEDPIIHFYETFLAEYDPALRKARGVWYTPAPVVNFIVRAVDDILKTEFDLPQGLADTSKTKIKVDVNGKKVEKEVHKVQILDPATGTGTFLAEVIKHVNKKFKGQEGIWSSYVENNLLPRLNGFELLMASYAMAHLKLDLLLKETGFKATKEQRTRVYLTNSLEEHHPDTGTLFASWLSTEANEANHIKRDTPVMCVIGNPPYSSSSTNNGKWIENLLNDYKKNLKETSYNSLSDDYVKFIKYGQHFIDKNEYGILAYISNNSFIDGVTHRQMRKNLLQSFDKIYILDLHGNSKKKETSPDGSIDQNVFDIMQGVSINIFIKNINNKTKKLGQVFHSNLYGNREHKYNFLNKNNLNEINWDCLKYNDPYYYFVPRDYKTLDLYRKGFGIEQLFNTNATGIKTERDSFTIKIKEGELDEVLYDLENNNLENIRFKHNLQSDGRDWTLKNAKDDVLQNKKGIKSIIQYRPFDYRHTYYTSKSKGFMAYPRNKIMDHLIHKNIAFVTTRLNRGLSSGYSFISKNILDLHLLDSAADSLQTFPLYLYPENNGQLTFESSERTPNLNQEIVKEIEEKLGLQFTNEKEKEEDCFVPRNDGSQAMPRNNTDNHQPSTDNQTFAPIDLLDYIYAVLHSPTYREKYKEFLKIDFPRVPYPKDAETFWKLVQLGGEIRQLHLLEAAQTENYITSYPKDGSNMITTKVGKKDWELYDEDQQLGRIWINESQYFDKIPLTAWEFYIGGYQPAQKWLKDRQGRTLEFEDILHYHKIIVALFETDRSMKEIDLIEIE</sequence>
<dbReference type="InterPro" id="IPR050953">
    <property type="entry name" value="N4_N6_ade-DNA_methylase"/>
</dbReference>
<dbReference type="SUPFAM" id="SSF53335">
    <property type="entry name" value="S-adenosyl-L-methionine-dependent methyltransferases"/>
    <property type="match status" value="1"/>
</dbReference>